<dbReference type="InterPro" id="IPR026847">
    <property type="entry name" value="VPS13"/>
</dbReference>
<dbReference type="InterPro" id="IPR026854">
    <property type="entry name" value="VPS13_N"/>
</dbReference>
<proteinExistence type="predicted"/>
<evidence type="ECO:0000313" key="3">
    <source>
        <dbReference type="EMBL" id="ULU06838.1"/>
    </source>
</evidence>
<dbReference type="Proteomes" id="UP000827892">
    <property type="component" value="Chromosome II"/>
</dbReference>
<feature type="domain" description="Chorein N-terminal" evidence="2">
    <location>
        <begin position="224"/>
        <end position="914"/>
    </location>
</feature>
<evidence type="ECO:0000256" key="1">
    <source>
        <dbReference type="ARBA" id="ARBA00022448"/>
    </source>
</evidence>
<dbReference type="Pfam" id="PF09781">
    <property type="entry name" value="NDUF_B5"/>
    <property type="match status" value="1"/>
</dbReference>
<dbReference type="EMBL" id="CP090892">
    <property type="protein sequence ID" value="ULU06838.1"/>
    <property type="molecule type" value="Genomic_DNA"/>
</dbReference>
<name>A0AAE9IUU9_CAEBR</name>
<dbReference type="Pfam" id="PF12624">
    <property type="entry name" value="VPS13_N"/>
    <property type="match status" value="1"/>
</dbReference>
<gene>
    <name evidence="3" type="ORF">L3Y34_018554</name>
</gene>
<dbReference type="InterPro" id="IPR019173">
    <property type="entry name" value="NADH_UbQ_OxRdtase_B5_su"/>
</dbReference>
<evidence type="ECO:0000313" key="4">
    <source>
        <dbReference type="Proteomes" id="UP000827892"/>
    </source>
</evidence>
<reference evidence="3 4" key="1">
    <citation type="submission" date="2022-05" db="EMBL/GenBank/DDBJ databases">
        <title>Chromosome-level reference genomes for two strains of Caenorhabditis briggsae: an improved platform for comparative genomics.</title>
        <authorList>
            <person name="Stevens L."/>
            <person name="Andersen E.C."/>
        </authorList>
    </citation>
    <scope>NUCLEOTIDE SEQUENCE [LARGE SCALE GENOMIC DNA]</scope>
    <source>
        <strain evidence="3">QX1410_ONT</strain>
        <tissue evidence="3">Whole-organism</tissue>
    </source>
</reference>
<dbReference type="AlphaFoldDB" id="A0AAE9IUU9"/>
<dbReference type="PANTHER" id="PTHR16166">
    <property type="entry name" value="VACUOLAR PROTEIN SORTING-ASSOCIATED PROTEIN VPS13"/>
    <property type="match status" value="1"/>
</dbReference>
<evidence type="ECO:0000259" key="2">
    <source>
        <dbReference type="Pfam" id="PF12624"/>
    </source>
</evidence>
<organism evidence="3 4">
    <name type="scientific">Caenorhabditis briggsae</name>
    <dbReference type="NCBI Taxonomy" id="6238"/>
    <lineage>
        <taxon>Eukaryota</taxon>
        <taxon>Metazoa</taxon>
        <taxon>Ecdysozoa</taxon>
        <taxon>Nematoda</taxon>
        <taxon>Chromadorea</taxon>
        <taxon>Rhabditida</taxon>
        <taxon>Rhabditina</taxon>
        <taxon>Rhabditomorpha</taxon>
        <taxon>Rhabditoidea</taxon>
        <taxon>Rhabditidae</taxon>
        <taxon>Peloderinae</taxon>
        <taxon>Caenorhabditis</taxon>
    </lineage>
</organism>
<accession>A0AAE9IUU9</accession>
<keyword evidence="1" id="KW-0813">Transport</keyword>
<dbReference type="PANTHER" id="PTHR16166:SF141">
    <property type="entry name" value="INTERMEMBRANE LIPID TRANSFER PROTEIN VPS13D"/>
    <property type="match status" value="1"/>
</dbReference>
<protein>
    <recommendedName>
        <fullName evidence="2">Chorein N-terminal domain-containing protein</fullName>
    </recommendedName>
</protein>
<sequence length="1184" mass="134680">MALLSKMAPAAACACRSFLLKPSTSLIPAIRSSHAAVFRKRPGQLIVNRIKDVCHFYFIGIGFLPVLFCLAYNHIVYGTCELKDYPTEGNPPHHWQFERTPIRQWWAKWFGVSDVEHHERNLAYYEKQGILARWRQIEQRVKHLEGERWDYKEISMSNTDTTLSEYSKLTIRICCTNGIGSSKVSVSASSSMPSLRIARSIVRRIDAEFCIIVLEKINDVGKCKDLNTDQLSVALLSGQVELENVPLKKTALRKLDLPLEVKSGLLGKLTLSVPITHLRSEPWTLKLSDVLIIVGPLSGEKRYDVEAVEQVEQQRKEQMLEELELRHKTALFDLCGIPIPESQDSWWGASLISTVLNNIQLILNNVHIRYEDNSTILGQTFNCGIRIQKMSVQTTNHHWRPGFAEPQKGTNIFKKLELAGFSIYWNSKATMTENVEDSKQLKQILAPESSSNAYIIQPCSAELRMEKNSSKFPLKAKVPRFKFFMRPDVLGLELTRHQMTELKAVNREWARFERARHHRKWRPLCTIGENAKEWWKFAYNRVLEESRRTNANRTWEFAHERATRFNAYCRAYRKRLVGLIANPNAVQAPVDPSAAPSTVLAVVPVSNNSSTTSTPSVESTAIMKQIERDAQYTYHELHLFRETVFRKLLREKEKELGITAAVPETEETFETLEPPPDEIILEETPTVPAEPASGGLYGWITGFFGQAEQDEKQEDNKFDFGNVDVGELKDINVKEMEDEILDVLHESWDDSTLLRRDALLAQISLRLEHLTLRFVDNEVRDGIEQQRVLALELSGVSSRWELSPKQHYVSVDVTVNDMSVQRLRSGHPRPKSKLAELSESLLYSTAESTKMLLTVGRDGEDILTTKVPMFSMHYIRRSPRLIVKHVVNCRLRPVSIVYEEGALEGLSTLFSDDPTIFDEIMKKAQKVVGSSEVDDELIDVKVSSEHASIIESHVSMSLALPAVRMEVRGRGWTKRNMRPTTIWEPGEPIACLNAERLNFSVVSKEQHLTNMKITIGHVEMRDMIENTTYPLFTTSSQVSQMKSISNSCPDLHKSLEKTVSANASKSNHSYLNPIVSSSVPDESFVDYIKPLNLTTMTITSATSIDNHAMTSAPTPPIPTTSGANSLKPEMTIKMTYADKMHSQFERKYKKINLSEKINMAFFFEVLWIWKKVSEAPFIARNGRS</sequence>